<feature type="compositionally biased region" description="Polar residues" evidence="1">
    <location>
        <begin position="11"/>
        <end position="24"/>
    </location>
</feature>
<organism evidence="2 3">
    <name type="scientific">Rhynchosporium graminicola</name>
    <dbReference type="NCBI Taxonomy" id="2792576"/>
    <lineage>
        <taxon>Eukaryota</taxon>
        <taxon>Fungi</taxon>
        <taxon>Dikarya</taxon>
        <taxon>Ascomycota</taxon>
        <taxon>Pezizomycotina</taxon>
        <taxon>Leotiomycetes</taxon>
        <taxon>Helotiales</taxon>
        <taxon>Ploettnerulaceae</taxon>
        <taxon>Rhynchosporium</taxon>
    </lineage>
</organism>
<feature type="region of interest" description="Disordered" evidence="1">
    <location>
        <begin position="1"/>
        <end position="28"/>
    </location>
</feature>
<evidence type="ECO:0000313" key="3">
    <source>
        <dbReference type="Proteomes" id="UP000178129"/>
    </source>
</evidence>
<dbReference type="STRING" id="914237.A0A1E1JRP3"/>
<dbReference type="AlphaFoldDB" id="A0A1E1JRP3"/>
<gene>
    <name evidence="2" type="ORF">RCO7_04399</name>
</gene>
<dbReference type="InParanoid" id="A0A1E1JRP3"/>
<comment type="caution">
    <text evidence="2">The sequence shown here is derived from an EMBL/GenBank/DDBJ whole genome shotgun (WGS) entry which is preliminary data.</text>
</comment>
<keyword evidence="3" id="KW-1185">Reference proteome</keyword>
<name>A0A1E1JRP3_9HELO</name>
<accession>A0A1E1JRP3</accession>
<protein>
    <submittedName>
        <fullName evidence="2">Uncharacterized protein</fullName>
    </submittedName>
</protein>
<proteinExistence type="predicted"/>
<dbReference type="EMBL" id="FJUW01000002">
    <property type="protein sequence ID" value="CZS88517.1"/>
    <property type="molecule type" value="Genomic_DNA"/>
</dbReference>
<dbReference type="Proteomes" id="UP000178129">
    <property type="component" value="Unassembled WGS sequence"/>
</dbReference>
<evidence type="ECO:0000256" key="1">
    <source>
        <dbReference type="SAM" id="MobiDB-lite"/>
    </source>
</evidence>
<evidence type="ECO:0000313" key="2">
    <source>
        <dbReference type="EMBL" id="CZS88517.1"/>
    </source>
</evidence>
<reference evidence="3" key="1">
    <citation type="submission" date="2016-03" db="EMBL/GenBank/DDBJ databases">
        <authorList>
            <person name="Ploux O."/>
        </authorList>
    </citation>
    <scope>NUCLEOTIDE SEQUENCE [LARGE SCALE GENOMIC DNA]</scope>
    <source>
        <strain evidence="3">UK7</strain>
    </source>
</reference>
<sequence>MAPWPPKYSPPQKQAPNLPTNRSCLTPVRPTFPGSLPKVPGLSQGTLLENAAVQKYQRDMLKKFTTQDLVNLDVITDAKLKRSTLSTRPVHKLFTRGRWEVSPSLDHARPKLYPLPNRPGLSGYWVYDNLYVKSAIMPALHIATKVMESVHMLPWFASLMNYPAMTDIPVNRISLEDQRDDALLVGRLKSFSPGGAMDAQMLRKTKTQFEKLVDLLITKHRYQLGFSKYCIDPWTGQSDSGTAAITCRHQTSNDIFTFLSYDLIEPLLRDDLTDCERMGLEWAVANTLVHEVCHALYEAVLSMYRARHQEEAYLGDQPVAELGYAMEHAVFGGIAETMRIPSDWSSIGYWLAVDHTCVDIAFRSIEPILIDPPLSQIQTFYPIKAEFFENMQQEEFWSACINVFGWSALHARNLQQGTTVKYMPGLPQNRRSAKVVDSVDRFFAPNSRIRDLNITLAEYANQNSGTMTGVQRRNIQIGRKIVAHSVYEGNFWLQTVEMREFLDAVADSMEYVAKGRSQAERRQALDEICAFLETAETKHIVAIRTLRKLDRTLQRQNRLDDLLSWNRGARIYAKGCFDLISDDGAYMEKGTIIQRREAFEYCRMLLFAPTDTTTVPGYGEHPIILALDQNIQLGQVDLCRANLIELARVANGSMYVEAVGLAFESELVSLEFASRGVAMDLPALNSIFNGTTRALAILEQLEGMCKMDIVEMDVLDIDNKTIESWIITLATRINRGNKILDICRETAAKLSAMPKVAPVGP</sequence>